<dbReference type="Proteomes" id="UP000799436">
    <property type="component" value="Unassembled WGS sequence"/>
</dbReference>
<accession>A0A6G1L4G4</accession>
<evidence type="ECO:0000259" key="2">
    <source>
        <dbReference type="PROSITE" id="PS50127"/>
    </source>
</evidence>
<dbReference type="Pfam" id="PF00179">
    <property type="entry name" value="UQ_con"/>
    <property type="match status" value="1"/>
</dbReference>
<feature type="region of interest" description="Disordered" evidence="1">
    <location>
        <begin position="204"/>
        <end position="242"/>
    </location>
</feature>
<evidence type="ECO:0000256" key="1">
    <source>
        <dbReference type="SAM" id="MobiDB-lite"/>
    </source>
</evidence>
<evidence type="ECO:0000313" key="3">
    <source>
        <dbReference type="EMBL" id="KAF2767813.1"/>
    </source>
</evidence>
<dbReference type="PROSITE" id="PS50127">
    <property type="entry name" value="UBC_2"/>
    <property type="match status" value="1"/>
</dbReference>
<dbReference type="SUPFAM" id="SSF54495">
    <property type="entry name" value="UBC-like"/>
    <property type="match status" value="1"/>
</dbReference>
<feature type="region of interest" description="Disordered" evidence="1">
    <location>
        <begin position="131"/>
        <end position="154"/>
    </location>
</feature>
<dbReference type="SMART" id="SM00212">
    <property type="entry name" value="UBCc"/>
    <property type="match status" value="1"/>
</dbReference>
<keyword evidence="4" id="KW-1185">Reference proteome</keyword>
<dbReference type="Gene3D" id="3.10.110.10">
    <property type="entry name" value="Ubiquitin Conjugating Enzyme"/>
    <property type="match status" value="1"/>
</dbReference>
<sequence>MAFVKEKLCIDFAALKTSCPKGVYVAPDPDEPLTWAGVLFPRKGPYAGAVLRFHVDFSPSYPTRPPIITFLSEIFHPLVTPLTTYTHTARDAVVQTVSSADEEKLPPGGFALQHGFPEWFTMASKPLNNRNESVDGRLSAAENESSRESRHDNVTRQHAHIVEVLQYLQIVFACEGVIDSIPLNVAANSGAWHAWRAYRNKTAGVKHTSPPARNADDGEETALEKGLAPRQQPGGARRPGEWNWQGVWEDRVRKCILLSNSEGILYADRSDIINFRKLDAEAVKQHLPTEILTSSG</sequence>
<dbReference type="EMBL" id="ML995851">
    <property type="protein sequence ID" value="KAF2767813.1"/>
    <property type="molecule type" value="Genomic_DNA"/>
</dbReference>
<reference evidence="3" key="1">
    <citation type="journal article" date="2020" name="Stud. Mycol.">
        <title>101 Dothideomycetes genomes: a test case for predicting lifestyles and emergence of pathogens.</title>
        <authorList>
            <person name="Haridas S."/>
            <person name="Albert R."/>
            <person name="Binder M."/>
            <person name="Bloem J."/>
            <person name="Labutti K."/>
            <person name="Salamov A."/>
            <person name="Andreopoulos B."/>
            <person name="Baker S."/>
            <person name="Barry K."/>
            <person name="Bills G."/>
            <person name="Bluhm B."/>
            <person name="Cannon C."/>
            <person name="Castanera R."/>
            <person name="Culley D."/>
            <person name="Daum C."/>
            <person name="Ezra D."/>
            <person name="Gonzalez J."/>
            <person name="Henrissat B."/>
            <person name="Kuo A."/>
            <person name="Liang C."/>
            <person name="Lipzen A."/>
            <person name="Lutzoni F."/>
            <person name="Magnuson J."/>
            <person name="Mondo S."/>
            <person name="Nolan M."/>
            <person name="Ohm R."/>
            <person name="Pangilinan J."/>
            <person name="Park H.-J."/>
            <person name="Ramirez L."/>
            <person name="Alfaro M."/>
            <person name="Sun H."/>
            <person name="Tritt A."/>
            <person name="Yoshinaga Y."/>
            <person name="Zwiers L.-H."/>
            <person name="Turgeon B."/>
            <person name="Goodwin S."/>
            <person name="Spatafora J."/>
            <person name="Crous P."/>
            <person name="Grigoriev I."/>
        </authorList>
    </citation>
    <scope>NUCLEOTIDE SEQUENCE</scope>
    <source>
        <strain evidence="3">CBS 116005</strain>
    </source>
</reference>
<dbReference type="CDD" id="cd23814">
    <property type="entry name" value="UEV_AKTIP"/>
    <property type="match status" value="1"/>
</dbReference>
<dbReference type="InterPro" id="IPR016135">
    <property type="entry name" value="UBQ-conjugating_enzyme/RWD"/>
</dbReference>
<evidence type="ECO:0000313" key="4">
    <source>
        <dbReference type="Proteomes" id="UP000799436"/>
    </source>
</evidence>
<dbReference type="InterPro" id="IPR000608">
    <property type="entry name" value="UBC"/>
</dbReference>
<dbReference type="AlphaFoldDB" id="A0A6G1L4G4"/>
<feature type="compositionally biased region" description="Basic and acidic residues" evidence="1">
    <location>
        <begin position="144"/>
        <end position="154"/>
    </location>
</feature>
<proteinExistence type="predicted"/>
<gene>
    <name evidence="3" type="ORF">EJ03DRAFT_140558</name>
</gene>
<dbReference type="OrthoDB" id="5596422at2759"/>
<organism evidence="3 4">
    <name type="scientific">Teratosphaeria nubilosa</name>
    <dbReference type="NCBI Taxonomy" id="161662"/>
    <lineage>
        <taxon>Eukaryota</taxon>
        <taxon>Fungi</taxon>
        <taxon>Dikarya</taxon>
        <taxon>Ascomycota</taxon>
        <taxon>Pezizomycotina</taxon>
        <taxon>Dothideomycetes</taxon>
        <taxon>Dothideomycetidae</taxon>
        <taxon>Mycosphaerellales</taxon>
        <taxon>Teratosphaeriaceae</taxon>
        <taxon>Teratosphaeria</taxon>
    </lineage>
</organism>
<protein>
    <recommendedName>
        <fullName evidence="2">UBC core domain-containing protein</fullName>
    </recommendedName>
</protein>
<feature type="domain" description="UBC core" evidence="2">
    <location>
        <begin position="3"/>
        <end position="160"/>
    </location>
</feature>
<name>A0A6G1L4G4_9PEZI</name>